<dbReference type="GO" id="GO:0005737">
    <property type="term" value="C:cytoplasm"/>
    <property type="evidence" value="ECO:0007669"/>
    <property type="project" value="UniProtKB-ARBA"/>
</dbReference>
<dbReference type="SUPFAM" id="SSF49899">
    <property type="entry name" value="Concanavalin A-like lectins/glucanases"/>
    <property type="match status" value="1"/>
</dbReference>
<dbReference type="Pfam" id="PF25600">
    <property type="entry name" value="TRIM_CC"/>
    <property type="match status" value="1"/>
</dbReference>
<evidence type="ECO:0000259" key="7">
    <source>
        <dbReference type="PROSITE" id="PS50119"/>
    </source>
</evidence>
<evidence type="ECO:0000313" key="11">
    <source>
        <dbReference type="Proteomes" id="UP000290572"/>
    </source>
</evidence>
<feature type="coiled-coil region" evidence="5">
    <location>
        <begin position="232"/>
        <end position="274"/>
    </location>
</feature>
<dbReference type="InterPro" id="IPR058030">
    <property type="entry name" value="TRIM8/14/16/25/29/45/65_CC"/>
</dbReference>
<dbReference type="InterPro" id="IPR013320">
    <property type="entry name" value="ConA-like_dom_sf"/>
</dbReference>
<dbReference type="InterPro" id="IPR051051">
    <property type="entry name" value="E3_ubiq-ligase_TRIM/RNF"/>
</dbReference>
<dbReference type="InterPro" id="IPR003879">
    <property type="entry name" value="Butyrophylin_SPRY"/>
</dbReference>
<organism evidence="10 11">
    <name type="scientific">Labeo rohita</name>
    <name type="common">Indian major carp</name>
    <name type="synonym">Cyprinus rohita</name>
    <dbReference type="NCBI Taxonomy" id="84645"/>
    <lineage>
        <taxon>Eukaryota</taxon>
        <taxon>Metazoa</taxon>
        <taxon>Chordata</taxon>
        <taxon>Craniata</taxon>
        <taxon>Vertebrata</taxon>
        <taxon>Euteleostomi</taxon>
        <taxon>Actinopterygii</taxon>
        <taxon>Neopterygii</taxon>
        <taxon>Teleostei</taxon>
        <taxon>Ostariophysi</taxon>
        <taxon>Cypriniformes</taxon>
        <taxon>Cyprinidae</taxon>
        <taxon>Labeoninae</taxon>
        <taxon>Labeonini</taxon>
        <taxon>Labeo</taxon>
    </lineage>
</organism>
<dbReference type="SMART" id="SM00589">
    <property type="entry name" value="PRY"/>
    <property type="match status" value="1"/>
</dbReference>
<keyword evidence="1" id="KW-0479">Metal-binding</keyword>
<evidence type="ECO:0000256" key="6">
    <source>
        <dbReference type="SAM" id="MobiDB-lite"/>
    </source>
</evidence>
<proteinExistence type="predicted"/>
<dbReference type="PANTHER" id="PTHR25465">
    <property type="entry name" value="B-BOX DOMAIN CONTAINING"/>
    <property type="match status" value="1"/>
</dbReference>
<dbReference type="Proteomes" id="UP000290572">
    <property type="component" value="Unassembled WGS sequence"/>
</dbReference>
<dbReference type="Pfam" id="PF00622">
    <property type="entry name" value="SPRY"/>
    <property type="match status" value="1"/>
</dbReference>
<evidence type="ECO:0000256" key="1">
    <source>
        <dbReference type="ARBA" id="ARBA00022723"/>
    </source>
</evidence>
<dbReference type="Pfam" id="PF13765">
    <property type="entry name" value="PRY"/>
    <property type="match status" value="1"/>
</dbReference>
<protein>
    <submittedName>
        <fullName evidence="10">Tripartite motif-containing 16</fullName>
    </submittedName>
</protein>
<evidence type="ECO:0000259" key="8">
    <source>
        <dbReference type="PROSITE" id="PS50188"/>
    </source>
</evidence>
<dbReference type="PRINTS" id="PR01407">
    <property type="entry name" value="BUTYPHLNCDUF"/>
</dbReference>
<feature type="region of interest" description="Disordered" evidence="6">
    <location>
        <begin position="1"/>
        <end position="80"/>
    </location>
</feature>
<name>A0A498LLC3_LABRO</name>
<dbReference type="EMBL" id="QBIY01013297">
    <property type="protein sequence ID" value="RXN08929.1"/>
    <property type="molecule type" value="Genomic_DNA"/>
</dbReference>
<accession>A0A498LLC3</accession>
<dbReference type="SUPFAM" id="SSF57845">
    <property type="entry name" value="B-box zinc-binding domain"/>
    <property type="match status" value="1"/>
</dbReference>
<reference evidence="10 11" key="1">
    <citation type="submission" date="2018-03" db="EMBL/GenBank/DDBJ databases">
        <title>Draft genome sequence of Rohu Carp (Labeo rohita).</title>
        <authorList>
            <person name="Das P."/>
            <person name="Kushwaha B."/>
            <person name="Joshi C.G."/>
            <person name="Kumar D."/>
            <person name="Nagpure N.S."/>
            <person name="Sahoo L."/>
            <person name="Das S.P."/>
            <person name="Bit A."/>
            <person name="Patnaik S."/>
            <person name="Meher P.K."/>
            <person name="Jayasankar P."/>
            <person name="Koringa P.G."/>
            <person name="Patel N.V."/>
            <person name="Hinsu A.T."/>
            <person name="Kumar R."/>
            <person name="Pandey M."/>
            <person name="Agarwal S."/>
            <person name="Srivastava S."/>
            <person name="Singh M."/>
            <person name="Iquebal M.A."/>
            <person name="Jaiswal S."/>
            <person name="Angadi U.B."/>
            <person name="Kumar N."/>
            <person name="Raza M."/>
            <person name="Shah T.M."/>
            <person name="Rai A."/>
            <person name="Jena J.K."/>
        </authorList>
    </citation>
    <scope>NUCLEOTIDE SEQUENCE [LARGE SCALE GENOMIC DNA]</scope>
    <source>
        <strain evidence="10">DASCIFA01</strain>
        <tissue evidence="10">Testis</tissue>
    </source>
</reference>
<dbReference type="Gene3D" id="2.60.120.920">
    <property type="match status" value="1"/>
</dbReference>
<gene>
    <name evidence="9" type="ORF">ROHU_011468</name>
    <name evidence="10" type="ORF">ROHU_031522</name>
</gene>
<dbReference type="PANTHER" id="PTHR25465:SF10">
    <property type="entry name" value="TRIPARTITE MOTIF-CONTAINING PROTEIN 16-RELATED"/>
    <property type="match status" value="1"/>
</dbReference>
<dbReference type="OrthoDB" id="6270329at2759"/>
<keyword evidence="5" id="KW-0175">Coiled coil</keyword>
<keyword evidence="2 4" id="KW-0863">Zinc-finger</keyword>
<feature type="compositionally biased region" description="Basic and acidic residues" evidence="6">
    <location>
        <begin position="16"/>
        <end position="74"/>
    </location>
</feature>
<evidence type="ECO:0000256" key="3">
    <source>
        <dbReference type="ARBA" id="ARBA00022833"/>
    </source>
</evidence>
<dbReference type="SMART" id="SM00449">
    <property type="entry name" value="SPRY"/>
    <property type="match status" value="1"/>
</dbReference>
<dbReference type="PROSITE" id="PS50188">
    <property type="entry name" value="B302_SPRY"/>
    <property type="match status" value="1"/>
</dbReference>
<feature type="domain" description="B box-type" evidence="7">
    <location>
        <begin position="134"/>
        <end position="174"/>
    </location>
</feature>
<evidence type="ECO:0000313" key="9">
    <source>
        <dbReference type="EMBL" id="RXN08929.1"/>
    </source>
</evidence>
<dbReference type="SMART" id="SM00336">
    <property type="entry name" value="BBOX"/>
    <property type="match status" value="1"/>
</dbReference>
<comment type="caution">
    <text evidence="10">The sequence shown here is derived from an EMBL/GenBank/DDBJ whole genome shotgun (WGS) entry which is preliminary data.</text>
</comment>
<keyword evidence="11" id="KW-1185">Reference proteome</keyword>
<dbReference type="Pfam" id="PF00643">
    <property type="entry name" value="zf-B_box"/>
    <property type="match status" value="1"/>
</dbReference>
<dbReference type="Gene3D" id="4.10.830.40">
    <property type="match status" value="1"/>
</dbReference>
<evidence type="ECO:0000256" key="2">
    <source>
        <dbReference type="ARBA" id="ARBA00022771"/>
    </source>
</evidence>
<dbReference type="InterPro" id="IPR043136">
    <property type="entry name" value="B30.2/SPRY_sf"/>
</dbReference>
<dbReference type="InterPro" id="IPR006574">
    <property type="entry name" value="PRY"/>
</dbReference>
<dbReference type="EMBL" id="QBIY01013292">
    <property type="protein sequence ID" value="RXN09208.1"/>
    <property type="molecule type" value="Genomic_DNA"/>
</dbReference>
<evidence type="ECO:0000256" key="5">
    <source>
        <dbReference type="SAM" id="Coils"/>
    </source>
</evidence>
<dbReference type="CDD" id="cd12890">
    <property type="entry name" value="SPRY_PRY_TRIM16"/>
    <property type="match status" value="1"/>
</dbReference>
<sequence>MGDVVLTADLPASSLDSDKLKKNSEESNLKSTEEKINGSQETEKQNGEEKDSKAAEESKIQEDLKESEDPQKPQDEEEVLGPNDVTCDSCIDRPCRAKKSCLTCLVSYCEAHLRPHLENVKFQSHRLVEPLRDIERRTCETHRCPLELYCCADACCVCQECLKEEHRGHKAVPITEARKKIEKELQDKQTDMVKTVTAAENAINKLQVNTVSIEASVKEVRVVIEEQFNILLAAVEQAKKEVSEILEVEERQALKQAEGIRVHLEQRCTELKKTQSQVEKITKNKNDIDFLHEFSQWKKETVDVSLPGVYIGLMDRLQSFSRVIKQSTTEICDNLLTSYTNKLKDTCKNDNVGIKTTVYAIIAAKQNMSIPNPETRDDFLKYVTPLTLDADTAHQYLRLTEERKKVTNTTPWQQSYPDLPERFEHFKQVLTVESFYLGRHYFEVDMKGEGTHVGLTYKSIDRKGSESNSCITGNNFSWCLQWNGRSFSAWHSDVETPLNSPKATRIGVYVDYSSGVLAFYDVTNDMALIHKYKAEFLEPLYPAFWLSKKECVVLLEPGPTSSLSSPSPVSSPK</sequence>
<dbReference type="InterPro" id="IPR001870">
    <property type="entry name" value="B30.2/SPRY"/>
</dbReference>
<feature type="domain" description="B30.2/SPRY" evidence="8">
    <location>
        <begin position="366"/>
        <end position="562"/>
    </location>
</feature>
<dbReference type="PROSITE" id="PS50119">
    <property type="entry name" value="ZF_BBOX"/>
    <property type="match status" value="1"/>
</dbReference>
<dbReference type="GO" id="GO:0008270">
    <property type="term" value="F:zinc ion binding"/>
    <property type="evidence" value="ECO:0007669"/>
    <property type="project" value="UniProtKB-KW"/>
</dbReference>
<dbReference type="CDD" id="cd19842">
    <property type="entry name" value="Bbox1_TRIM25-like_C-IV"/>
    <property type="match status" value="1"/>
</dbReference>
<dbReference type="InterPro" id="IPR003877">
    <property type="entry name" value="SPRY_dom"/>
</dbReference>
<evidence type="ECO:0000256" key="4">
    <source>
        <dbReference type="PROSITE-ProRule" id="PRU00024"/>
    </source>
</evidence>
<dbReference type="InterPro" id="IPR000315">
    <property type="entry name" value="Znf_B-box"/>
</dbReference>
<dbReference type="AlphaFoldDB" id="A0A498LLC3"/>
<evidence type="ECO:0000313" key="10">
    <source>
        <dbReference type="EMBL" id="RXN09208.1"/>
    </source>
</evidence>
<dbReference type="Gene3D" id="3.30.160.60">
    <property type="entry name" value="Classic Zinc Finger"/>
    <property type="match status" value="1"/>
</dbReference>
<dbReference type="CDD" id="cd19769">
    <property type="entry name" value="Bbox2_TRIM16-like"/>
    <property type="match status" value="1"/>
</dbReference>
<dbReference type="STRING" id="84645.A0A498LLC3"/>
<keyword evidence="3" id="KW-0862">Zinc</keyword>